<evidence type="ECO:0000313" key="2">
    <source>
        <dbReference type="EMBL" id="CCF83649.1"/>
    </source>
</evidence>
<feature type="region of interest" description="Disordered" evidence="1">
    <location>
        <begin position="69"/>
        <end position="89"/>
    </location>
</feature>
<keyword evidence="3" id="KW-1185">Reference proteome</keyword>
<accession>I4EG37</accession>
<evidence type="ECO:0000313" key="3">
    <source>
        <dbReference type="Proteomes" id="UP000004221"/>
    </source>
</evidence>
<reference evidence="2 3" key="1">
    <citation type="journal article" date="2012" name="ISME J.">
        <title>Nitrification expanded: discovery, physiology and genomics of a nitrite-oxidizing bacterium from the phylum Chloroflexi.</title>
        <authorList>
            <person name="Sorokin D.Y."/>
            <person name="Lucker S."/>
            <person name="Vejmelkova D."/>
            <person name="Kostrikina N.A."/>
            <person name="Kleerebezem R."/>
            <person name="Rijpstra W.I."/>
            <person name="Damste J.S."/>
            <person name="Le Paslier D."/>
            <person name="Muyzer G."/>
            <person name="Wagner M."/>
            <person name="van Loosdrecht M.C."/>
            <person name="Daims H."/>
        </authorList>
    </citation>
    <scope>NUCLEOTIDE SEQUENCE [LARGE SCALE GENOMIC DNA]</scope>
    <source>
        <strain evidence="3">none</strain>
    </source>
</reference>
<dbReference type="OrthoDB" id="9944452at2"/>
<evidence type="ECO:0000256" key="1">
    <source>
        <dbReference type="SAM" id="MobiDB-lite"/>
    </source>
</evidence>
<name>I4EG37_9BACT</name>
<gene>
    <name evidence="2" type="ORF">NITHO_2520024</name>
</gene>
<sequence length="89" mass="9819">MPLNLNIDPNDFTLGDIEDFEAYCGQPFELLLGKGAVVSGKMLTALIWVIKRREDPSYTTEQARTIKLSDFTQDPTLPAPNETDSAADS</sequence>
<comment type="caution">
    <text evidence="2">The sequence shown here is derived from an EMBL/GenBank/DDBJ whole genome shotgun (WGS) entry which is preliminary data.</text>
</comment>
<proteinExistence type="predicted"/>
<dbReference type="EMBL" id="CAGS01000171">
    <property type="protein sequence ID" value="CCF83649.1"/>
    <property type="molecule type" value="Genomic_DNA"/>
</dbReference>
<protein>
    <submittedName>
        <fullName evidence="2">Uncharacterized protein</fullName>
    </submittedName>
</protein>
<dbReference type="RefSeq" id="WP_008477121.1">
    <property type="nucleotide sequence ID" value="NZ_CAGS01000171.1"/>
</dbReference>
<organism evidence="2 3">
    <name type="scientific">Nitrolancea hollandica Lb</name>
    <dbReference type="NCBI Taxonomy" id="1129897"/>
    <lineage>
        <taxon>Bacteria</taxon>
        <taxon>Pseudomonadati</taxon>
        <taxon>Thermomicrobiota</taxon>
        <taxon>Thermomicrobia</taxon>
        <taxon>Sphaerobacterales</taxon>
        <taxon>Sphaerobacterineae</taxon>
        <taxon>Sphaerobacteraceae</taxon>
        <taxon>Nitrolancea</taxon>
    </lineage>
</organism>
<dbReference type="Proteomes" id="UP000004221">
    <property type="component" value="Unassembled WGS sequence"/>
</dbReference>
<dbReference type="AlphaFoldDB" id="I4EG37"/>